<name>A0A412VZV4_9BACE</name>
<proteinExistence type="inferred from homology"/>
<evidence type="ECO:0000256" key="3">
    <source>
        <dbReference type="ARBA" id="ARBA00023295"/>
    </source>
</evidence>
<evidence type="ECO:0000256" key="7">
    <source>
        <dbReference type="SAM" id="SignalP"/>
    </source>
</evidence>
<dbReference type="InterPro" id="IPR023296">
    <property type="entry name" value="Glyco_hydro_beta-prop_sf"/>
</dbReference>
<feature type="signal peptide" evidence="7">
    <location>
        <begin position="1"/>
        <end position="23"/>
    </location>
</feature>
<dbReference type="InterPro" id="IPR006710">
    <property type="entry name" value="Glyco_hydro_43"/>
</dbReference>
<keyword evidence="2 6" id="KW-0378">Hydrolase</keyword>
<dbReference type="Gene3D" id="2.115.10.20">
    <property type="entry name" value="Glycosyl hydrolase domain, family 43"/>
    <property type="match status" value="1"/>
</dbReference>
<dbReference type="Pfam" id="PF17851">
    <property type="entry name" value="GH43_C2"/>
    <property type="match status" value="1"/>
</dbReference>
<dbReference type="SUPFAM" id="SSF49899">
    <property type="entry name" value="Concanavalin A-like lectins/glucanases"/>
    <property type="match status" value="1"/>
</dbReference>
<feature type="site" description="Important for catalytic activity, responsible for pKa modulation of the active site Glu and correct orientation of both the proton donor and substrate" evidence="5">
    <location>
        <position position="149"/>
    </location>
</feature>
<dbReference type="AlphaFoldDB" id="A0A412VZV4"/>
<evidence type="ECO:0000256" key="4">
    <source>
        <dbReference type="PIRSR" id="PIRSR606710-1"/>
    </source>
</evidence>
<dbReference type="InterPro" id="IPR013320">
    <property type="entry name" value="ConA-like_dom_sf"/>
</dbReference>
<sequence>MFKRVICLLGVLTLFTQFSITSAQKDGTSHMERRYKADTGRGTFLNPVMCGNYADPSVIRDGEDYYMTHSSFTDMPGLTIWHSRDLVNWEPVAHALNKFVGSVWAPDMIKHKDIYYIYFPANGKNYVVTAKDPRGPWSDPVDLNIGEIDPGHVVAPDGKRYLHMSGGNIVPLSDDGLSVTGEMTHIYDGWKFPSDWIVECFCLESPKLTYKNGWYYLTSAQGGTAGPPTSHMVISARSRTPFGPWENSPFNPIIRNARRDSKWISTGHGTLVDSPDGKWWIMFHGYERENRTIGRQTLLLPIEWTEDGWFRVPNGVDVDLPIKKPQGTAVQHGMQLSDDFRGTVLGRQWSVIENADKTKFTVADNALNIRCDSKFPSETYPLVLMPQNNFYGIEAEIIAPKGTEGGLVFYYNQRYYVGMSLEDGNVCMLFPHGGKSKFAGGLGEHVWLKIVNDHHDLLCYWSIDGKEWTRADFVRDLSGFHHNALSDWGILRPGVFGSGKGMVKVKSFRYTGLD</sequence>
<evidence type="ECO:0000256" key="2">
    <source>
        <dbReference type="ARBA" id="ARBA00022801"/>
    </source>
</evidence>
<comment type="caution">
    <text evidence="9">The sequence shown here is derived from an EMBL/GenBank/DDBJ whole genome shotgun (WGS) entry which is preliminary data.</text>
</comment>
<dbReference type="SUPFAM" id="SSF75005">
    <property type="entry name" value="Arabinanase/levansucrase/invertase"/>
    <property type="match status" value="1"/>
</dbReference>
<feature type="active site" description="Proton acceptor" evidence="4">
    <location>
        <position position="55"/>
    </location>
</feature>
<dbReference type="InterPro" id="IPR041542">
    <property type="entry name" value="GH43_C2"/>
</dbReference>
<feature type="chain" id="PRO_5019403994" evidence="7">
    <location>
        <begin position="24"/>
        <end position="514"/>
    </location>
</feature>
<dbReference type="Proteomes" id="UP000283369">
    <property type="component" value="Unassembled WGS sequence"/>
</dbReference>
<dbReference type="GO" id="GO:0005975">
    <property type="term" value="P:carbohydrate metabolic process"/>
    <property type="evidence" value="ECO:0007669"/>
    <property type="project" value="InterPro"/>
</dbReference>
<dbReference type="Pfam" id="PF04616">
    <property type="entry name" value="Glyco_hydro_43"/>
    <property type="match status" value="1"/>
</dbReference>
<keyword evidence="3 6" id="KW-0326">Glycosidase</keyword>
<feature type="domain" description="Beta-xylosidase C-terminal Concanavalin A-like" evidence="8">
    <location>
        <begin position="337"/>
        <end position="470"/>
    </location>
</feature>
<dbReference type="RefSeq" id="WP_117809489.1">
    <property type="nucleotide sequence ID" value="NZ_JAQCUV010000014.1"/>
</dbReference>
<organism evidence="9 10">
    <name type="scientific">Bacteroides xylanisolvens</name>
    <dbReference type="NCBI Taxonomy" id="371601"/>
    <lineage>
        <taxon>Bacteria</taxon>
        <taxon>Pseudomonadati</taxon>
        <taxon>Bacteroidota</taxon>
        <taxon>Bacteroidia</taxon>
        <taxon>Bacteroidales</taxon>
        <taxon>Bacteroidaceae</taxon>
        <taxon>Bacteroides</taxon>
    </lineage>
</organism>
<dbReference type="InterPro" id="IPR051795">
    <property type="entry name" value="Glycosyl_Hydrlase_43"/>
</dbReference>
<accession>A0A412VZV4</accession>
<evidence type="ECO:0000256" key="1">
    <source>
        <dbReference type="ARBA" id="ARBA00009865"/>
    </source>
</evidence>
<evidence type="ECO:0000256" key="6">
    <source>
        <dbReference type="RuleBase" id="RU361187"/>
    </source>
</evidence>
<evidence type="ECO:0000313" key="9">
    <source>
        <dbReference type="EMBL" id="RGV15694.1"/>
    </source>
</evidence>
<feature type="active site" description="Proton donor" evidence="4">
    <location>
        <position position="204"/>
    </location>
</feature>
<dbReference type="EMBL" id="QRYV01000015">
    <property type="protein sequence ID" value="RGV15694.1"/>
    <property type="molecule type" value="Genomic_DNA"/>
</dbReference>
<evidence type="ECO:0000259" key="8">
    <source>
        <dbReference type="Pfam" id="PF17851"/>
    </source>
</evidence>
<reference evidence="9 10" key="1">
    <citation type="submission" date="2018-08" db="EMBL/GenBank/DDBJ databases">
        <title>A genome reference for cultivated species of the human gut microbiota.</title>
        <authorList>
            <person name="Zou Y."/>
            <person name="Xue W."/>
            <person name="Luo G."/>
        </authorList>
    </citation>
    <scope>NUCLEOTIDE SEQUENCE [LARGE SCALE GENOMIC DNA]</scope>
    <source>
        <strain evidence="9 10">AF14-7</strain>
    </source>
</reference>
<dbReference type="CDD" id="cd09002">
    <property type="entry name" value="GH43_XYL-like"/>
    <property type="match status" value="1"/>
</dbReference>
<gene>
    <name evidence="9" type="ORF">DWW25_07950</name>
</gene>
<dbReference type="PANTHER" id="PTHR42812">
    <property type="entry name" value="BETA-XYLOSIDASE"/>
    <property type="match status" value="1"/>
</dbReference>
<dbReference type="PANTHER" id="PTHR42812:SF2">
    <property type="entry name" value="XYLOSIDASE_ARABINOSIDASE"/>
    <property type="match status" value="1"/>
</dbReference>
<evidence type="ECO:0000313" key="10">
    <source>
        <dbReference type="Proteomes" id="UP000283369"/>
    </source>
</evidence>
<dbReference type="Gene3D" id="2.60.120.200">
    <property type="match status" value="1"/>
</dbReference>
<keyword evidence="7" id="KW-0732">Signal</keyword>
<dbReference type="GO" id="GO:0004553">
    <property type="term" value="F:hydrolase activity, hydrolyzing O-glycosyl compounds"/>
    <property type="evidence" value="ECO:0007669"/>
    <property type="project" value="InterPro"/>
</dbReference>
<evidence type="ECO:0000256" key="5">
    <source>
        <dbReference type="PIRSR" id="PIRSR606710-2"/>
    </source>
</evidence>
<comment type="similarity">
    <text evidence="1 6">Belongs to the glycosyl hydrolase 43 family.</text>
</comment>
<protein>
    <submittedName>
        <fullName evidence="9">Xylosidase</fullName>
    </submittedName>
</protein>